<dbReference type="InterPro" id="IPR047114">
    <property type="entry name" value="YciF"/>
</dbReference>
<comment type="caution">
    <text evidence="1">The sequence shown here is derived from an EMBL/GenBank/DDBJ whole genome shotgun (WGS) entry which is preliminary data.</text>
</comment>
<dbReference type="AlphaFoldDB" id="A0A6C8H3D6"/>
<protein>
    <submittedName>
        <fullName evidence="1">Protein yciF</fullName>
    </submittedName>
</protein>
<dbReference type="Proteomes" id="UP000003915">
    <property type="component" value="Unassembled WGS sequence"/>
</dbReference>
<dbReference type="InterPro" id="IPR010287">
    <property type="entry name" value="DUF892_YciF-like"/>
</dbReference>
<sequence>MNIKTVEDLFIHLLSDTYSAEKQLTKALPKLARATSNEKADIVS</sequence>
<dbReference type="Gene3D" id="1.20.1260.10">
    <property type="match status" value="1"/>
</dbReference>
<accession>A0A6C8H3D6</accession>
<dbReference type="EMBL" id="AFCV01000570">
    <property type="protein sequence ID" value="EHC92435.1"/>
    <property type="molecule type" value="Genomic_DNA"/>
</dbReference>
<proteinExistence type="predicted"/>
<dbReference type="InterPro" id="IPR012347">
    <property type="entry name" value="Ferritin-like"/>
</dbReference>
<reference evidence="1 2" key="1">
    <citation type="journal article" date="2011" name="BMC Genomics">
        <title>Genome sequencing reveals diversification of virulence factor content and possible host adaptation in distinct subpopulations of Salmonella enterica.</title>
        <authorList>
            <person name="den Bakker H.C."/>
            <person name="Moreno Switt A.I."/>
            <person name="Govoni G."/>
            <person name="Cummings C.A."/>
            <person name="Ranieri M.L."/>
            <person name="Degoricija L."/>
            <person name="Hoelzer K."/>
            <person name="Rodriguez-Rivera L.D."/>
            <person name="Brown S."/>
            <person name="Bolchacova E."/>
            <person name="Furtado M.R."/>
            <person name="Wiedmann M."/>
        </authorList>
    </citation>
    <scope>NUCLEOTIDE SEQUENCE [LARGE SCALE GENOMIC DNA]</scope>
    <source>
        <strain evidence="1 2">R8-3404</strain>
    </source>
</reference>
<dbReference type="PANTHER" id="PTHR30565">
    <property type="entry name" value="PROTEIN YCIF"/>
    <property type="match status" value="1"/>
</dbReference>
<dbReference type="Pfam" id="PF05974">
    <property type="entry name" value="DUF892"/>
    <property type="match status" value="1"/>
</dbReference>
<evidence type="ECO:0000313" key="1">
    <source>
        <dbReference type="EMBL" id="EHC92435.1"/>
    </source>
</evidence>
<name>A0A6C8H3D6_SALET</name>
<organism evidence="1 2">
    <name type="scientific">Salmonella enterica subsp. enterica serovar Uganda str. R8-3404</name>
    <dbReference type="NCBI Taxonomy" id="913083"/>
    <lineage>
        <taxon>Bacteria</taxon>
        <taxon>Pseudomonadati</taxon>
        <taxon>Pseudomonadota</taxon>
        <taxon>Gammaproteobacteria</taxon>
        <taxon>Enterobacterales</taxon>
        <taxon>Enterobacteriaceae</taxon>
        <taxon>Salmonella</taxon>
    </lineage>
</organism>
<evidence type="ECO:0000313" key="2">
    <source>
        <dbReference type="Proteomes" id="UP000003915"/>
    </source>
</evidence>
<dbReference type="SUPFAM" id="SSF47240">
    <property type="entry name" value="Ferritin-like"/>
    <property type="match status" value="1"/>
</dbReference>
<gene>
    <name evidence="1" type="ORF">LTSEUGA_2130</name>
</gene>
<dbReference type="PANTHER" id="PTHR30565:SF9">
    <property type="entry name" value="PROTEIN YCIF"/>
    <property type="match status" value="1"/>
</dbReference>
<dbReference type="InterPro" id="IPR009078">
    <property type="entry name" value="Ferritin-like_SF"/>
</dbReference>